<proteinExistence type="predicted"/>
<keyword evidence="1" id="KW-0472">Membrane</keyword>
<evidence type="ECO:0000256" key="1">
    <source>
        <dbReference type="SAM" id="Phobius"/>
    </source>
</evidence>
<feature type="transmembrane region" description="Helical" evidence="1">
    <location>
        <begin position="58"/>
        <end position="80"/>
    </location>
</feature>
<reference evidence="2" key="1">
    <citation type="journal article" date="2019" name="bioRxiv">
        <title>The Genome of the Zebra Mussel, Dreissena polymorpha: A Resource for Invasive Species Research.</title>
        <authorList>
            <person name="McCartney M.A."/>
            <person name="Auch B."/>
            <person name="Kono T."/>
            <person name="Mallez S."/>
            <person name="Zhang Y."/>
            <person name="Obille A."/>
            <person name="Becker A."/>
            <person name="Abrahante J.E."/>
            <person name="Garbe J."/>
            <person name="Badalamenti J.P."/>
            <person name="Herman A."/>
            <person name="Mangelson H."/>
            <person name="Liachko I."/>
            <person name="Sullivan S."/>
            <person name="Sone E.D."/>
            <person name="Koren S."/>
            <person name="Silverstein K.A.T."/>
            <person name="Beckman K.B."/>
            <person name="Gohl D.M."/>
        </authorList>
    </citation>
    <scope>NUCLEOTIDE SEQUENCE</scope>
    <source>
        <strain evidence="2">Duluth1</strain>
        <tissue evidence="2">Whole animal</tissue>
    </source>
</reference>
<keyword evidence="3" id="KW-1185">Reference proteome</keyword>
<organism evidence="2 3">
    <name type="scientific">Dreissena polymorpha</name>
    <name type="common">Zebra mussel</name>
    <name type="synonym">Mytilus polymorpha</name>
    <dbReference type="NCBI Taxonomy" id="45954"/>
    <lineage>
        <taxon>Eukaryota</taxon>
        <taxon>Metazoa</taxon>
        <taxon>Spiralia</taxon>
        <taxon>Lophotrochozoa</taxon>
        <taxon>Mollusca</taxon>
        <taxon>Bivalvia</taxon>
        <taxon>Autobranchia</taxon>
        <taxon>Heteroconchia</taxon>
        <taxon>Euheterodonta</taxon>
        <taxon>Imparidentia</taxon>
        <taxon>Neoheterodontei</taxon>
        <taxon>Myida</taxon>
        <taxon>Dreissenoidea</taxon>
        <taxon>Dreissenidae</taxon>
        <taxon>Dreissena</taxon>
    </lineage>
</organism>
<evidence type="ECO:0000313" key="3">
    <source>
        <dbReference type="Proteomes" id="UP000828390"/>
    </source>
</evidence>
<evidence type="ECO:0000313" key="2">
    <source>
        <dbReference type="EMBL" id="KAH3798918.1"/>
    </source>
</evidence>
<protein>
    <submittedName>
        <fullName evidence="2">Uncharacterized protein</fullName>
    </submittedName>
</protein>
<accession>A0A9D4J803</accession>
<dbReference type="Proteomes" id="UP000828390">
    <property type="component" value="Unassembled WGS sequence"/>
</dbReference>
<comment type="caution">
    <text evidence="2">The sequence shown here is derived from an EMBL/GenBank/DDBJ whole genome shotgun (WGS) entry which is preliminary data.</text>
</comment>
<dbReference type="EMBL" id="JAIWYP010000007">
    <property type="protein sequence ID" value="KAH3798918.1"/>
    <property type="molecule type" value="Genomic_DNA"/>
</dbReference>
<sequence>MFIAFTVSEDDTLALSAAVIDFYKFSSCFTASSPFPEILLTILFSADDNTDGAGCCGWLLYAFSLLLIVVTLPFSLVLCIKVRFNVI</sequence>
<keyword evidence="1" id="KW-0812">Transmembrane</keyword>
<gene>
    <name evidence="2" type="ORF">DPMN_152522</name>
</gene>
<keyword evidence="1" id="KW-1133">Transmembrane helix</keyword>
<name>A0A9D4J803_DREPO</name>
<dbReference type="AlphaFoldDB" id="A0A9D4J803"/>
<reference evidence="2" key="2">
    <citation type="submission" date="2020-11" db="EMBL/GenBank/DDBJ databases">
        <authorList>
            <person name="McCartney M.A."/>
            <person name="Auch B."/>
            <person name="Kono T."/>
            <person name="Mallez S."/>
            <person name="Becker A."/>
            <person name="Gohl D.M."/>
            <person name="Silverstein K.A.T."/>
            <person name="Koren S."/>
            <person name="Bechman K.B."/>
            <person name="Herman A."/>
            <person name="Abrahante J.E."/>
            <person name="Garbe J."/>
        </authorList>
    </citation>
    <scope>NUCLEOTIDE SEQUENCE</scope>
    <source>
        <strain evidence="2">Duluth1</strain>
        <tissue evidence="2">Whole animal</tissue>
    </source>
</reference>